<proteinExistence type="inferred from homology"/>
<feature type="domain" description="Flagellar motor switch protein FliN-like C-terminal" evidence="11">
    <location>
        <begin position="241"/>
        <end position="306"/>
    </location>
</feature>
<gene>
    <name evidence="12" type="ORF">C0068_17815</name>
</gene>
<name>A0A2S4HB55_9GAMM</name>
<dbReference type="GO" id="GO:0005886">
    <property type="term" value="C:plasma membrane"/>
    <property type="evidence" value="ECO:0007669"/>
    <property type="project" value="UniProtKB-SubCell"/>
</dbReference>
<dbReference type="OrthoDB" id="9806941at2"/>
<dbReference type="PANTHER" id="PTHR30034">
    <property type="entry name" value="FLAGELLAR MOTOR SWITCH PROTEIN FLIM"/>
    <property type="match status" value="1"/>
</dbReference>
<dbReference type="Pfam" id="PF01052">
    <property type="entry name" value="FliMN_C"/>
    <property type="match status" value="1"/>
</dbReference>
<evidence type="ECO:0000256" key="10">
    <source>
        <dbReference type="ARBA" id="ARBA00025044"/>
    </source>
</evidence>
<evidence type="ECO:0000256" key="6">
    <source>
        <dbReference type="ARBA" id="ARBA00022500"/>
    </source>
</evidence>
<evidence type="ECO:0000256" key="4">
    <source>
        <dbReference type="ARBA" id="ARBA00021898"/>
    </source>
</evidence>
<evidence type="ECO:0000256" key="2">
    <source>
        <dbReference type="ARBA" id="ARBA00004202"/>
    </source>
</evidence>
<dbReference type="InterPro" id="IPR028976">
    <property type="entry name" value="CheC-like_sf"/>
</dbReference>
<dbReference type="GO" id="GO:0071978">
    <property type="term" value="P:bacterial-type flagellum-dependent swarming motility"/>
    <property type="evidence" value="ECO:0007669"/>
    <property type="project" value="TreeGrafter"/>
</dbReference>
<dbReference type="Gene3D" id="2.30.330.10">
    <property type="entry name" value="SpoA-like"/>
    <property type="match status" value="1"/>
</dbReference>
<dbReference type="InterPro" id="IPR001543">
    <property type="entry name" value="FliN-like_C"/>
</dbReference>
<evidence type="ECO:0000259" key="11">
    <source>
        <dbReference type="Pfam" id="PF01052"/>
    </source>
</evidence>
<dbReference type="AlphaFoldDB" id="A0A2S4HB55"/>
<dbReference type="SUPFAM" id="SSF101801">
    <property type="entry name" value="Surface presentation of antigens (SPOA)"/>
    <property type="match status" value="1"/>
</dbReference>
<sequence>MSNILDPEELEALMAGEDENDPSRAKYNLARQDYAIQRLIPALSLIQSQFATATRDRMREFVSSVDAVRVDKITVMKFDEMLNTLPAPCSISVVRGLPMNANILLAFESDLVFQMVDRYFGGSGSLQKGQREQLSVSEFSFMEMLNAALLSDIGTAWKSVIKTEPSIAAQVSDPRMLDSIGEADSLVATRFIVNVGEFSGGLWSIVPWSAIDAVRDSLSDPAKPATKASSADWRERLREGLEMAPIELVAILAQTRMSLKRVSLLKVGDVIDIPSAEDVVLMIDDTPFMYGRFGSNDEKLAVRLTGRSETNRHQH</sequence>
<dbReference type="PRINTS" id="PR00955">
    <property type="entry name" value="FLGMOTORFLIM"/>
</dbReference>
<keyword evidence="7" id="KW-0283">Flagellar rotation</keyword>
<evidence type="ECO:0000256" key="5">
    <source>
        <dbReference type="ARBA" id="ARBA00022475"/>
    </source>
</evidence>
<keyword evidence="8" id="KW-0472">Membrane</keyword>
<evidence type="ECO:0000256" key="8">
    <source>
        <dbReference type="ARBA" id="ARBA00023136"/>
    </source>
</evidence>
<keyword evidence="6" id="KW-0145">Chemotaxis</keyword>
<dbReference type="InterPro" id="IPR036429">
    <property type="entry name" value="SpoA-like_sf"/>
</dbReference>
<evidence type="ECO:0000256" key="9">
    <source>
        <dbReference type="ARBA" id="ARBA00023143"/>
    </source>
</evidence>
<evidence type="ECO:0000313" key="13">
    <source>
        <dbReference type="Proteomes" id="UP000237222"/>
    </source>
</evidence>
<dbReference type="PANTHER" id="PTHR30034:SF6">
    <property type="entry name" value="YOP PROTEINS TRANSLOCATION PROTEIN Q"/>
    <property type="match status" value="1"/>
</dbReference>
<dbReference type="EMBL" id="PQGG01000042">
    <property type="protein sequence ID" value="POP51179.1"/>
    <property type="molecule type" value="Genomic_DNA"/>
</dbReference>
<dbReference type="GO" id="GO:0009425">
    <property type="term" value="C:bacterial-type flagellum basal body"/>
    <property type="evidence" value="ECO:0007669"/>
    <property type="project" value="UniProtKB-SubCell"/>
</dbReference>
<comment type="caution">
    <text evidence="12">The sequence shown here is derived from an EMBL/GenBank/DDBJ whole genome shotgun (WGS) entry which is preliminary data.</text>
</comment>
<comment type="subcellular location">
    <subcellularLocation>
        <location evidence="1">Bacterial flagellum basal body</location>
    </subcellularLocation>
    <subcellularLocation>
        <location evidence="2">Cell membrane</location>
        <topology evidence="2">Peripheral membrane protein</topology>
    </subcellularLocation>
</comment>
<dbReference type="GO" id="GO:0003774">
    <property type="term" value="F:cytoskeletal motor activity"/>
    <property type="evidence" value="ECO:0007669"/>
    <property type="project" value="InterPro"/>
</dbReference>
<evidence type="ECO:0000256" key="1">
    <source>
        <dbReference type="ARBA" id="ARBA00004117"/>
    </source>
</evidence>
<comment type="function">
    <text evidence="10">FliM is one of three proteins (FliG, FliN, FliM) that forms the rotor-mounted switch complex (C ring), located at the base of the basal body. This complex interacts with the CheY and CheZ chemotaxis proteins, in addition to contacting components of the motor that determine the direction of flagellar rotation.</text>
</comment>
<dbReference type="Gene3D" id="3.40.1550.10">
    <property type="entry name" value="CheC-like"/>
    <property type="match status" value="1"/>
</dbReference>
<dbReference type="InterPro" id="IPR001689">
    <property type="entry name" value="Flag_FliM"/>
</dbReference>
<evidence type="ECO:0000313" key="12">
    <source>
        <dbReference type="EMBL" id="POP51179.1"/>
    </source>
</evidence>
<reference evidence="12" key="1">
    <citation type="submission" date="2018-01" db="EMBL/GenBank/DDBJ databases">
        <authorList>
            <person name="Yu X.-D."/>
        </authorList>
    </citation>
    <scope>NUCLEOTIDE SEQUENCE</scope>
    <source>
        <strain evidence="12">ZX-21</strain>
    </source>
</reference>
<evidence type="ECO:0000256" key="3">
    <source>
        <dbReference type="ARBA" id="ARBA00011049"/>
    </source>
</evidence>
<keyword evidence="9" id="KW-0975">Bacterial flagellum</keyword>
<protein>
    <recommendedName>
        <fullName evidence="4">Flagellar motor switch protein FliM</fullName>
    </recommendedName>
</protein>
<dbReference type="SUPFAM" id="SSF103039">
    <property type="entry name" value="CheC-like"/>
    <property type="match status" value="1"/>
</dbReference>
<evidence type="ECO:0000256" key="7">
    <source>
        <dbReference type="ARBA" id="ARBA00022779"/>
    </source>
</evidence>
<dbReference type="RefSeq" id="WP_103685826.1">
    <property type="nucleotide sequence ID" value="NZ_PQGG01000042.1"/>
</dbReference>
<accession>A0A2S4HB55</accession>
<organism evidence="12 13">
    <name type="scientific">Zhongshania marina</name>
    <dbReference type="NCBI Taxonomy" id="2304603"/>
    <lineage>
        <taxon>Bacteria</taxon>
        <taxon>Pseudomonadati</taxon>
        <taxon>Pseudomonadota</taxon>
        <taxon>Gammaproteobacteria</taxon>
        <taxon>Cellvibrionales</taxon>
        <taxon>Spongiibacteraceae</taxon>
        <taxon>Zhongshania</taxon>
    </lineage>
</organism>
<dbReference type="CDD" id="cd17908">
    <property type="entry name" value="FliM"/>
    <property type="match status" value="1"/>
</dbReference>
<dbReference type="GO" id="GO:0050918">
    <property type="term" value="P:positive chemotaxis"/>
    <property type="evidence" value="ECO:0007669"/>
    <property type="project" value="TreeGrafter"/>
</dbReference>
<dbReference type="Pfam" id="PF02154">
    <property type="entry name" value="FliM"/>
    <property type="match status" value="1"/>
</dbReference>
<keyword evidence="5" id="KW-1003">Cell membrane</keyword>
<dbReference type="Proteomes" id="UP000237222">
    <property type="component" value="Unassembled WGS sequence"/>
</dbReference>
<comment type="similarity">
    <text evidence="3">Belongs to the FliM family.</text>
</comment>